<protein>
    <recommendedName>
        <fullName evidence="3 7">Probable cobyric acid synthase</fullName>
    </recommendedName>
</protein>
<evidence type="ECO:0000313" key="12">
    <source>
        <dbReference type="Proteomes" id="UP000766904"/>
    </source>
</evidence>
<feature type="domain" description="CobB/CobQ-like glutamine amidotransferase" evidence="10">
    <location>
        <begin position="283"/>
        <end position="472"/>
    </location>
</feature>
<dbReference type="Proteomes" id="UP000766904">
    <property type="component" value="Unassembled WGS sequence"/>
</dbReference>
<feature type="compositionally biased region" description="Basic and acidic residues" evidence="8">
    <location>
        <begin position="502"/>
        <end position="517"/>
    </location>
</feature>
<feature type="active site" evidence="7">
    <location>
        <position position="465"/>
    </location>
</feature>
<name>A0A8J8TQG4_9EURY</name>
<dbReference type="GO" id="GO:0015420">
    <property type="term" value="F:ABC-type vitamin B12 transporter activity"/>
    <property type="evidence" value="ECO:0007669"/>
    <property type="project" value="UniProtKB-UniRule"/>
</dbReference>
<evidence type="ECO:0000256" key="6">
    <source>
        <dbReference type="ARBA" id="ARBA00025166"/>
    </source>
</evidence>
<evidence type="ECO:0000256" key="1">
    <source>
        <dbReference type="ARBA" id="ARBA00004953"/>
    </source>
</evidence>
<dbReference type="InterPro" id="IPR002586">
    <property type="entry name" value="CobQ/CobB/MinD/ParA_Nub-bd_dom"/>
</dbReference>
<organism evidence="11 12">
    <name type="scientific">Natronococcus pandeyae</name>
    <dbReference type="NCBI Taxonomy" id="2055836"/>
    <lineage>
        <taxon>Archaea</taxon>
        <taxon>Methanobacteriati</taxon>
        <taxon>Methanobacteriota</taxon>
        <taxon>Stenosarchaea group</taxon>
        <taxon>Halobacteria</taxon>
        <taxon>Halobacteriales</taxon>
        <taxon>Natrialbaceae</taxon>
        <taxon>Natronococcus</taxon>
    </lineage>
</organism>
<evidence type="ECO:0000259" key="9">
    <source>
        <dbReference type="Pfam" id="PF01656"/>
    </source>
</evidence>
<keyword evidence="4 7" id="KW-0169">Cobalamin biosynthesis</keyword>
<dbReference type="CDD" id="cd01750">
    <property type="entry name" value="GATase1_CobQ"/>
    <property type="match status" value="1"/>
</dbReference>
<keyword evidence="12" id="KW-1185">Reference proteome</keyword>
<evidence type="ECO:0000256" key="2">
    <source>
        <dbReference type="ARBA" id="ARBA00006205"/>
    </source>
</evidence>
<dbReference type="Gene3D" id="3.40.50.880">
    <property type="match status" value="1"/>
</dbReference>
<feature type="domain" description="CobQ/CobB/MinD/ParA nucleotide binding" evidence="9">
    <location>
        <begin position="6"/>
        <end position="250"/>
    </location>
</feature>
<dbReference type="Pfam" id="PF07685">
    <property type="entry name" value="GATase_3"/>
    <property type="match status" value="1"/>
</dbReference>
<dbReference type="Pfam" id="PF01656">
    <property type="entry name" value="CbiA"/>
    <property type="match status" value="1"/>
</dbReference>
<dbReference type="PANTHER" id="PTHR21343:SF1">
    <property type="entry name" value="COBYRIC ACID SYNTHASE"/>
    <property type="match status" value="1"/>
</dbReference>
<evidence type="ECO:0000313" key="11">
    <source>
        <dbReference type="EMBL" id="TYL36699.1"/>
    </source>
</evidence>
<evidence type="ECO:0000256" key="4">
    <source>
        <dbReference type="ARBA" id="ARBA00022573"/>
    </source>
</evidence>
<reference evidence="11" key="1">
    <citation type="submission" date="2017-11" db="EMBL/GenBank/DDBJ databases">
        <authorList>
            <person name="Kajale S.C."/>
            <person name="Sharma A."/>
        </authorList>
    </citation>
    <scope>NUCLEOTIDE SEQUENCE</scope>
    <source>
        <strain evidence="11">LS1_42</strain>
    </source>
</reference>
<evidence type="ECO:0000256" key="5">
    <source>
        <dbReference type="ARBA" id="ARBA00022962"/>
    </source>
</evidence>
<dbReference type="GO" id="GO:0003824">
    <property type="term" value="F:catalytic activity"/>
    <property type="evidence" value="ECO:0007669"/>
    <property type="project" value="InterPro"/>
</dbReference>
<comment type="pathway">
    <text evidence="1 7">Cofactor biosynthesis; adenosylcobalamin biosynthesis.</text>
</comment>
<dbReference type="InterPro" id="IPR004459">
    <property type="entry name" value="CobQ_synth"/>
</dbReference>
<evidence type="ECO:0000256" key="3">
    <source>
        <dbReference type="ARBA" id="ARBA00014921"/>
    </source>
</evidence>
<dbReference type="OrthoDB" id="53136at2157"/>
<accession>A0A8J8TQG4</accession>
<dbReference type="RefSeq" id="WP_148859903.1">
    <property type="nucleotide sequence ID" value="NZ_PHNJ01000015.1"/>
</dbReference>
<evidence type="ECO:0000256" key="7">
    <source>
        <dbReference type="HAMAP-Rule" id="MF_00028"/>
    </source>
</evidence>
<keyword evidence="5 7" id="KW-0315">Glutamine amidotransferase</keyword>
<feature type="active site" description="Nucleophile" evidence="7">
    <location>
        <position position="364"/>
    </location>
</feature>
<sequence>MSRTLLVAGTASHVGKSTVVAGLCRHLSDRGVSVAPFKGQNMSNNARVVVRADASNESRDRAADAAIEAGDRWGEIGVSQFVQARAARVTPTTDCNPVLLKPRGDGESQLVIQGRAHEHVPAGDYYEEYWHEAREAAEESFQRLAADHEVIVAEGAGSIAEINLHDRDLANLETARFADADILLLVDIERGGAFASLYGTIELLPDDIRQRIVGAVITKFRGDPSLLEPGIDEIESRTGVPVLGVLPYDDPGLPEEDSVGLPGPEERGVIGDDDGVPDKHRLTIAVPRLPRISNATDLEALAAEPGVAVEYVPLEGSDRDDPLANADAVVIPGTKNTVDDLRALREAPIGTALETFSGPVVGVCGGYQLLGERITNASLEGTGEDDVVEGLGLLPVETRFEPDKRLERVAVPVDGTASPLLAAADGATASGYEIHAGRTRALESLDRPLGDASAARGQVLGTYLHGLFDNEAVRTAFLERVAASAGLDRVASASATDSDGDTDSKPAAEPPSDRAARLVREHVSLEALGDPFR</sequence>
<gene>
    <name evidence="7" type="primary">cobQ</name>
    <name evidence="11" type="ORF">CV102_20690</name>
</gene>
<dbReference type="AlphaFoldDB" id="A0A8J8TQG4"/>
<dbReference type="SUPFAM" id="SSF52540">
    <property type="entry name" value="P-loop containing nucleoside triphosphate hydrolases"/>
    <property type="match status" value="1"/>
</dbReference>
<evidence type="ECO:0000259" key="10">
    <source>
        <dbReference type="Pfam" id="PF07685"/>
    </source>
</evidence>
<dbReference type="UniPathway" id="UPA00148"/>
<dbReference type="EMBL" id="PHNJ01000015">
    <property type="protein sequence ID" value="TYL36699.1"/>
    <property type="molecule type" value="Genomic_DNA"/>
</dbReference>
<evidence type="ECO:0000256" key="8">
    <source>
        <dbReference type="SAM" id="MobiDB-lite"/>
    </source>
</evidence>
<feature type="region of interest" description="Disordered" evidence="8">
    <location>
        <begin position="492"/>
        <end position="517"/>
    </location>
</feature>
<comment type="caution">
    <text evidence="11">The sequence shown here is derived from an EMBL/GenBank/DDBJ whole genome shotgun (WGS) entry which is preliminary data.</text>
</comment>
<dbReference type="InterPro" id="IPR029062">
    <property type="entry name" value="Class_I_gatase-like"/>
</dbReference>
<dbReference type="GO" id="GO:0009236">
    <property type="term" value="P:cobalamin biosynthetic process"/>
    <property type="evidence" value="ECO:0007669"/>
    <property type="project" value="UniProtKB-UniRule"/>
</dbReference>
<dbReference type="InterPro" id="IPR027417">
    <property type="entry name" value="P-loop_NTPase"/>
</dbReference>
<proteinExistence type="inferred from homology"/>
<dbReference type="InterPro" id="IPR033949">
    <property type="entry name" value="CobQ_GATase1"/>
</dbReference>
<dbReference type="NCBIfam" id="NF001989">
    <property type="entry name" value="PRK00784.1"/>
    <property type="match status" value="1"/>
</dbReference>
<dbReference type="InterPro" id="IPR047045">
    <property type="entry name" value="CobQ_N"/>
</dbReference>
<dbReference type="NCBIfam" id="TIGR00313">
    <property type="entry name" value="cobQ"/>
    <property type="match status" value="1"/>
</dbReference>
<dbReference type="CDD" id="cd05389">
    <property type="entry name" value="CobQ_N"/>
    <property type="match status" value="1"/>
</dbReference>
<dbReference type="HAMAP" id="MF_00028">
    <property type="entry name" value="CobQ"/>
    <property type="match status" value="1"/>
</dbReference>
<dbReference type="Gene3D" id="3.40.50.300">
    <property type="entry name" value="P-loop containing nucleotide triphosphate hydrolases"/>
    <property type="match status" value="1"/>
</dbReference>
<dbReference type="InterPro" id="IPR011698">
    <property type="entry name" value="GATase_3"/>
</dbReference>
<dbReference type="PROSITE" id="PS51273">
    <property type="entry name" value="GATASE_TYPE_1"/>
    <property type="match status" value="1"/>
</dbReference>
<dbReference type="PROSITE" id="PS51274">
    <property type="entry name" value="GATASE_COBBQ"/>
    <property type="match status" value="1"/>
</dbReference>
<comment type="similarity">
    <text evidence="2 7">Belongs to the CobB/CobQ family. CobQ subfamily.</text>
</comment>
<dbReference type="SUPFAM" id="SSF52317">
    <property type="entry name" value="Class I glutamine amidotransferase-like"/>
    <property type="match status" value="1"/>
</dbReference>
<dbReference type="PANTHER" id="PTHR21343">
    <property type="entry name" value="DETHIOBIOTIN SYNTHETASE"/>
    <property type="match status" value="1"/>
</dbReference>
<comment type="function">
    <text evidence="6 7">Catalyzes amidations at positions B, D, E, and G on adenosylcobyrinic A,C-diamide. NH(2) groups are provided by glutamine, and one molecule of ATP is hydrogenolyzed for each amidation.</text>
</comment>